<evidence type="ECO:0000313" key="17">
    <source>
        <dbReference type="Proteomes" id="UP000814176"/>
    </source>
</evidence>
<name>A0ABQ8K157_9APHY</name>
<dbReference type="InterPro" id="IPR057495">
    <property type="entry name" value="AAA_lid_BCS1"/>
</dbReference>
<proteinExistence type="inferred from homology"/>
<feature type="domain" description="AAA+ ATPase" evidence="14">
    <location>
        <begin position="251"/>
        <end position="413"/>
    </location>
</feature>
<dbReference type="RefSeq" id="XP_047773510.1">
    <property type="nucleotide sequence ID" value="XM_047918187.1"/>
</dbReference>
<evidence type="ECO:0000256" key="12">
    <source>
        <dbReference type="RuleBase" id="RU003651"/>
    </source>
</evidence>
<feature type="compositionally biased region" description="Low complexity" evidence="13">
    <location>
        <begin position="457"/>
        <end position="475"/>
    </location>
</feature>
<evidence type="ECO:0000256" key="8">
    <source>
        <dbReference type="ARBA" id="ARBA00022989"/>
    </source>
</evidence>
<protein>
    <submittedName>
        <fullName evidence="16">P-loop containing nucleoside triphosphate hydrolase protein</fullName>
    </submittedName>
</protein>
<gene>
    <name evidence="16" type="ORF">C8Q71DRAFT_380553</name>
</gene>
<dbReference type="SUPFAM" id="SSF52540">
    <property type="entry name" value="P-loop containing nucleoside triphosphate hydrolases"/>
    <property type="match status" value="1"/>
</dbReference>
<dbReference type="InterPro" id="IPR003593">
    <property type="entry name" value="AAA+_ATPase"/>
</dbReference>
<keyword evidence="17" id="KW-1185">Reference proteome</keyword>
<dbReference type="Pfam" id="PF08740">
    <property type="entry name" value="BCS1_N"/>
    <property type="match status" value="1"/>
</dbReference>
<reference evidence="16 17" key="1">
    <citation type="journal article" date="2021" name="Environ. Microbiol.">
        <title>Gene family expansions and transcriptome signatures uncover fungal adaptations to wood decay.</title>
        <authorList>
            <person name="Hage H."/>
            <person name="Miyauchi S."/>
            <person name="Viragh M."/>
            <person name="Drula E."/>
            <person name="Min B."/>
            <person name="Chaduli D."/>
            <person name="Navarro D."/>
            <person name="Favel A."/>
            <person name="Norest M."/>
            <person name="Lesage-Meessen L."/>
            <person name="Balint B."/>
            <person name="Merenyi Z."/>
            <person name="de Eugenio L."/>
            <person name="Morin E."/>
            <person name="Martinez A.T."/>
            <person name="Baldrian P."/>
            <person name="Stursova M."/>
            <person name="Martinez M.J."/>
            <person name="Novotny C."/>
            <person name="Magnuson J.K."/>
            <person name="Spatafora J.W."/>
            <person name="Maurice S."/>
            <person name="Pangilinan J."/>
            <person name="Andreopoulos W."/>
            <person name="LaButti K."/>
            <person name="Hundley H."/>
            <person name="Na H."/>
            <person name="Kuo A."/>
            <person name="Barry K."/>
            <person name="Lipzen A."/>
            <person name="Henrissat B."/>
            <person name="Riley R."/>
            <person name="Ahrendt S."/>
            <person name="Nagy L.G."/>
            <person name="Grigoriev I.V."/>
            <person name="Martin F."/>
            <person name="Rosso M.N."/>
        </authorList>
    </citation>
    <scope>NUCLEOTIDE SEQUENCE [LARGE SCALE GENOMIC DNA]</scope>
    <source>
        <strain evidence="16 17">CIRM-BRFM 1785</strain>
    </source>
</reference>
<keyword evidence="5" id="KW-0999">Mitochondrion inner membrane</keyword>
<keyword evidence="10" id="KW-0472">Membrane</keyword>
<keyword evidence="7 12" id="KW-0067">ATP-binding</keyword>
<evidence type="ECO:0000256" key="1">
    <source>
        <dbReference type="ARBA" id="ARBA00004434"/>
    </source>
</evidence>
<keyword evidence="8" id="KW-1133">Transmembrane helix</keyword>
<evidence type="ECO:0000313" key="16">
    <source>
        <dbReference type="EMBL" id="KAH9830158.1"/>
    </source>
</evidence>
<dbReference type="InterPro" id="IPR003959">
    <property type="entry name" value="ATPase_AAA_core"/>
</dbReference>
<keyword evidence="3" id="KW-0812">Transmembrane</keyword>
<dbReference type="EMBL" id="JADCUA010000033">
    <property type="protein sequence ID" value="KAH9830158.1"/>
    <property type="molecule type" value="Genomic_DNA"/>
</dbReference>
<dbReference type="InterPro" id="IPR014851">
    <property type="entry name" value="BCS1_N"/>
</dbReference>
<feature type="compositionally biased region" description="Basic and acidic residues" evidence="13">
    <location>
        <begin position="435"/>
        <end position="449"/>
    </location>
</feature>
<comment type="catalytic activity">
    <reaction evidence="11">
        <text>ATP + H2O = ADP + phosphate + H(+)</text>
        <dbReference type="Rhea" id="RHEA:13065"/>
        <dbReference type="ChEBI" id="CHEBI:15377"/>
        <dbReference type="ChEBI" id="CHEBI:15378"/>
        <dbReference type="ChEBI" id="CHEBI:30616"/>
        <dbReference type="ChEBI" id="CHEBI:43474"/>
        <dbReference type="ChEBI" id="CHEBI:456216"/>
    </reaction>
    <physiologicalReaction direction="left-to-right" evidence="11">
        <dbReference type="Rhea" id="RHEA:13066"/>
    </physiologicalReaction>
</comment>
<dbReference type="GO" id="GO:0016787">
    <property type="term" value="F:hydrolase activity"/>
    <property type="evidence" value="ECO:0007669"/>
    <property type="project" value="UniProtKB-KW"/>
</dbReference>
<dbReference type="SMART" id="SM00382">
    <property type="entry name" value="AAA"/>
    <property type="match status" value="1"/>
</dbReference>
<evidence type="ECO:0000256" key="11">
    <source>
        <dbReference type="ARBA" id="ARBA00048778"/>
    </source>
</evidence>
<keyword evidence="4 12" id="KW-0547">Nucleotide-binding</keyword>
<evidence type="ECO:0000256" key="4">
    <source>
        <dbReference type="ARBA" id="ARBA00022741"/>
    </source>
</evidence>
<dbReference type="PROSITE" id="PS00674">
    <property type="entry name" value="AAA"/>
    <property type="match status" value="1"/>
</dbReference>
<keyword evidence="6 16" id="KW-0378">Hydrolase</keyword>
<keyword evidence="9" id="KW-0496">Mitochondrion</keyword>
<comment type="subcellular location">
    <subcellularLocation>
        <location evidence="1">Mitochondrion inner membrane</location>
        <topology evidence="1">Single-pass membrane protein</topology>
    </subcellularLocation>
</comment>
<evidence type="ECO:0000256" key="9">
    <source>
        <dbReference type="ARBA" id="ARBA00023128"/>
    </source>
</evidence>
<dbReference type="Pfam" id="PF25426">
    <property type="entry name" value="AAA_lid_BCS1"/>
    <property type="match status" value="1"/>
</dbReference>
<evidence type="ECO:0000256" key="10">
    <source>
        <dbReference type="ARBA" id="ARBA00023136"/>
    </source>
</evidence>
<dbReference type="InterPro" id="IPR050747">
    <property type="entry name" value="Mitochondrial_chaperone_BCS1"/>
</dbReference>
<comment type="caution">
    <text evidence="16">The sequence shown here is derived from an EMBL/GenBank/DDBJ whole genome shotgun (WGS) entry which is preliminary data.</text>
</comment>
<dbReference type="Pfam" id="PF00004">
    <property type="entry name" value="AAA"/>
    <property type="match status" value="2"/>
</dbReference>
<evidence type="ECO:0000259" key="15">
    <source>
        <dbReference type="SMART" id="SM01024"/>
    </source>
</evidence>
<organism evidence="16 17">
    <name type="scientific">Rhodofomes roseus</name>
    <dbReference type="NCBI Taxonomy" id="34475"/>
    <lineage>
        <taxon>Eukaryota</taxon>
        <taxon>Fungi</taxon>
        <taxon>Dikarya</taxon>
        <taxon>Basidiomycota</taxon>
        <taxon>Agaricomycotina</taxon>
        <taxon>Agaricomycetes</taxon>
        <taxon>Polyporales</taxon>
        <taxon>Rhodofomes</taxon>
    </lineage>
</organism>
<dbReference type="SMART" id="SM01024">
    <property type="entry name" value="BCS1_N"/>
    <property type="match status" value="1"/>
</dbReference>
<dbReference type="PANTHER" id="PTHR23070">
    <property type="entry name" value="BCS1 AAA-TYPE ATPASE"/>
    <property type="match status" value="1"/>
</dbReference>
<evidence type="ECO:0000256" key="3">
    <source>
        <dbReference type="ARBA" id="ARBA00022692"/>
    </source>
</evidence>
<evidence type="ECO:0000256" key="13">
    <source>
        <dbReference type="SAM" id="MobiDB-lite"/>
    </source>
</evidence>
<dbReference type="InterPro" id="IPR003960">
    <property type="entry name" value="ATPase_AAA_CS"/>
</dbReference>
<dbReference type="CDD" id="cd19510">
    <property type="entry name" value="RecA-like_BCS1"/>
    <property type="match status" value="1"/>
</dbReference>
<accession>A0ABQ8K157</accession>
<evidence type="ECO:0000256" key="7">
    <source>
        <dbReference type="ARBA" id="ARBA00022840"/>
    </source>
</evidence>
<sequence length="565" mass="63056">MDNATTATATISPDVASSLSAEVRSVLSTLLSFSALGDWAKLLILGGLLETCRRLLFRCRDATARMFWVTATFDAHDYPYRWVLYWLSRHPVWKRARTVEVSTRSFGLGGMTDDDDDGIESTTSRCLSYLPKLEDTYSLWYKRRYMIVQREEKSAGFYNMRECLEISILSMDRSILQSLIDEARQSYKEAERKVVSVFSADTGSKWKLMTSRPKRPLSSIILEPGIKELLINDARDFLSSRKWYADRGIPFRRGYLLYGPPGTGKTSMIQSIAGELGLNVYIVTLSRAGMDDSSLNELISNMPNQCIALMEDIDAAITGVARDLSEPVAAEPPFLAGGSSDEKAAIAKALHNEGKRNDSQSRLSLSGLLNALDGIGAQEGRILFATTNNYQVLDPALCRPGRMDLHVEFKLASRYQAESLYKCFYMPEGPDDAADEHVDEGYESKRDSIDSDEPDSEPQSPSVSEDMPLLLLSPSASQQVTEAPRPPPFKTLQPGQRKPALPNQFLSHREALTLATRFSEAIPEGEMSMASLQGYLMRYKSRPREAVADAIAWVKKERAAKKDQK</sequence>
<feature type="domain" description="BCS1 N-terminal" evidence="15">
    <location>
        <begin position="43"/>
        <end position="220"/>
    </location>
</feature>
<evidence type="ECO:0000256" key="6">
    <source>
        <dbReference type="ARBA" id="ARBA00022801"/>
    </source>
</evidence>
<dbReference type="GeneID" id="71998919"/>
<dbReference type="Gene3D" id="3.40.50.300">
    <property type="entry name" value="P-loop containing nucleotide triphosphate hydrolases"/>
    <property type="match status" value="1"/>
</dbReference>
<evidence type="ECO:0000256" key="5">
    <source>
        <dbReference type="ARBA" id="ARBA00022792"/>
    </source>
</evidence>
<evidence type="ECO:0000256" key="2">
    <source>
        <dbReference type="ARBA" id="ARBA00007448"/>
    </source>
</evidence>
<dbReference type="Proteomes" id="UP000814176">
    <property type="component" value="Unassembled WGS sequence"/>
</dbReference>
<feature type="region of interest" description="Disordered" evidence="13">
    <location>
        <begin position="432"/>
        <end position="500"/>
    </location>
</feature>
<dbReference type="InterPro" id="IPR027417">
    <property type="entry name" value="P-loop_NTPase"/>
</dbReference>
<evidence type="ECO:0000259" key="14">
    <source>
        <dbReference type="SMART" id="SM00382"/>
    </source>
</evidence>
<comment type="similarity">
    <text evidence="2">Belongs to the AAA ATPase family. BCS1 subfamily.</text>
</comment>